<accession>A0ABS7R194</accession>
<reference evidence="1 2" key="1">
    <citation type="submission" date="2021-08" db="EMBL/GenBank/DDBJ databases">
        <title>Streptomyces sp. PTM05 isolated from lichen.</title>
        <authorList>
            <person name="Somphong A."/>
            <person name="Phongsopitanun W."/>
            <person name="Tanasupawat S."/>
        </authorList>
    </citation>
    <scope>NUCLEOTIDE SEQUENCE [LARGE SCALE GENOMIC DNA]</scope>
    <source>
        <strain evidence="1 2">Ptm05</strain>
    </source>
</reference>
<sequence length="45" mass="4992">MPDLNITGLSPAMVPHPRYVLAGEFGDNPLLEEHTSIVTRYVRAL</sequence>
<evidence type="ECO:0000313" key="2">
    <source>
        <dbReference type="Proteomes" id="UP001198565"/>
    </source>
</evidence>
<gene>
    <name evidence="1" type="ORF">K7472_29480</name>
</gene>
<dbReference type="EMBL" id="JAINVZ010000032">
    <property type="protein sequence ID" value="MBY8888948.1"/>
    <property type="molecule type" value="Genomic_DNA"/>
</dbReference>
<dbReference type="Proteomes" id="UP001198565">
    <property type="component" value="Unassembled WGS sequence"/>
</dbReference>
<protein>
    <submittedName>
        <fullName evidence="1">Uncharacterized protein</fullName>
    </submittedName>
</protein>
<comment type="caution">
    <text evidence="1">The sequence shown here is derived from an EMBL/GenBank/DDBJ whole genome shotgun (WGS) entry which is preliminary data.</text>
</comment>
<proteinExistence type="predicted"/>
<evidence type="ECO:0000313" key="1">
    <source>
        <dbReference type="EMBL" id="MBY8888948.1"/>
    </source>
</evidence>
<keyword evidence="2" id="KW-1185">Reference proteome</keyword>
<name>A0ABS7R194_9ACTN</name>
<dbReference type="RefSeq" id="WP_222981806.1">
    <property type="nucleotide sequence ID" value="NZ_JAINVZ010000032.1"/>
</dbReference>
<organism evidence="1 2">
    <name type="scientific">Streptantibioticus parmotrematis</name>
    <dbReference type="NCBI Taxonomy" id="2873249"/>
    <lineage>
        <taxon>Bacteria</taxon>
        <taxon>Bacillati</taxon>
        <taxon>Actinomycetota</taxon>
        <taxon>Actinomycetes</taxon>
        <taxon>Kitasatosporales</taxon>
        <taxon>Streptomycetaceae</taxon>
        <taxon>Streptantibioticus</taxon>
    </lineage>
</organism>